<dbReference type="PANTHER" id="PTHR46796:SF6">
    <property type="entry name" value="ARAC SUBFAMILY"/>
    <property type="match status" value="1"/>
</dbReference>
<keyword evidence="2" id="KW-0238">DNA-binding</keyword>
<evidence type="ECO:0000313" key="6">
    <source>
        <dbReference type="Proteomes" id="UP000325122"/>
    </source>
</evidence>
<dbReference type="SUPFAM" id="SSF46689">
    <property type="entry name" value="Homeodomain-like"/>
    <property type="match status" value="1"/>
</dbReference>
<protein>
    <submittedName>
        <fullName evidence="5">AraC family transcriptional regulator</fullName>
    </submittedName>
</protein>
<evidence type="ECO:0000259" key="4">
    <source>
        <dbReference type="PROSITE" id="PS01124"/>
    </source>
</evidence>
<accession>A0A5M6ZJJ4</accession>
<gene>
    <name evidence="5" type="ORF">F1654_08650</name>
</gene>
<comment type="caution">
    <text evidence="5">The sequence shown here is derived from an EMBL/GenBank/DDBJ whole genome shotgun (WGS) entry which is preliminary data.</text>
</comment>
<dbReference type="Gene3D" id="1.10.10.60">
    <property type="entry name" value="Homeodomain-like"/>
    <property type="match status" value="1"/>
</dbReference>
<dbReference type="InterPro" id="IPR050204">
    <property type="entry name" value="AraC_XylS_family_regulators"/>
</dbReference>
<dbReference type="InterPro" id="IPR009057">
    <property type="entry name" value="Homeodomain-like_sf"/>
</dbReference>
<dbReference type="InterPro" id="IPR035418">
    <property type="entry name" value="AraC-bd_2"/>
</dbReference>
<dbReference type="SMART" id="SM00342">
    <property type="entry name" value="HTH_ARAC"/>
    <property type="match status" value="1"/>
</dbReference>
<evidence type="ECO:0000313" key="5">
    <source>
        <dbReference type="EMBL" id="KAA5803857.1"/>
    </source>
</evidence>
<dbReference type="PROSITE" id="PS01124">
    <property type="entry name" value="HTH_ARAC_FAMILY_2"/>
    <property type="match status" value="1"/>
</dbReference>
<dbReference type="GO" id="GO:0003700">
    <property type="term" value="F:DNA-binding transcription factor activity"/>
    <property type="evidence" value="ECO:0007669"/>
    <property type="project" value="InterPro"/>
</dbReference>
<dbReference type="Pfam" id="PF14525">
    <property type="entry name" value="AraC_binding_2"/>
    <property type="match status" value="1"/>
</dbReference>
<evidence type="ECO:0000256" key="2">
    <source>
        <dbReference type="ARBA" id="ARBA00023125"/>
    </source>
</evidence>
<dbReference type="Pfam" id="PF12833">
    <property type="entry name" value="HTH_18"/>
    <property type="match status" value="1"/>
</dbReference>
<dbReference type="GO" id="GO:0043565">
    <property type="term" value="F:sequence-specific DNA binding"/>
    <property type="evidence" value="ECO:0007669"/>
    <property type="project" value="InterPro"/>
</dbReference>
<proteinExistence type="predicted"/>
<dbReference type="PANTHER" id="PTHR46796">
    <property type="entry name" value="HTH-TYPE TRANSCRIPTIONAL ACTIVATOR RHAS-RELATED"/>
    <property type="match status" value="1"/>
</dbReference>
<dbReference type="Proteomes" id="UP000325122">
    <property type="component" value="Unassembled WGS sequence"/>
</dbReference>
<sequence length="294" mass="31736">MALPMRVEAGAGPFSARLRLRPFGPITLIDVSGSAQRLIRDQAQIDAGARGVCFISTMTRHSGWLEANGARRGGETGKVTYVSGDTPFTLEFEADFAFISAMIPAEDIEALTPRYALAHGGEIAPPAGPAVAALLTAIKAQDGSAALENRLYTHFLGMAAASIDAALEPLAASRAERDRLLLGRIKADLASRLADPVRADGAALAARFNITRRKLQRLFQSEDTTLTAWVTEQRLIRCARDLRDPRYGSRSVTDIASSWGFADMGHVSRAFRKRFGVSPTVWRRQAAQETSPAA</sequence>
<keyword evidence="3" id="KW-0804">Transcription</keyword>
<evidence type="ECO:0000256" key="3">
    <source>
        <dbReference type="ARBA" id="ARBA00023163"/>
    </source>
</evidence>
<dbReference type="EMBL" id="VWOJ01000002">
    <property type="protein sequence ID" value="KAA5803857.1"/>
    <property type="molecule type" value="Genomic_DNA"/>
</dbReference>
<evidence type="ECO:0000256" key="1">
    <source>
        <dbReference type="ARBA" id="ARBA00023015"/>
    </source>
</evidence>
<keyword evidence="1" id="KW-0805">Transcription regulation</keyword>
<dbReference type="AlphaFoldDB" id="A0A5M6ZJJ4"/>
<feature type="domain" description="HTH araC/xylS-type" evidence="4">
    <location>
        <begin position="183"/>
        <end position="285"/>
    </location>
</feature>
<dbReference type="InterPro" id="IPR018060">
    <property type="entry name" value="HTH_AraC"/>
</dbReference>
<organism evidence="5 6">
    <name type="scientific">Alkalicaulis satelles</name>
    <dbReference type="NCBI Taxonomy" id="2609175"/>
    <lineage>
        <taxon>Bacteria</taxon>
        <taxon>Pseudomonadati</taxon>
        <taxon>Pseudomonadota</taxon>
        <taxon>Alphaproteobacteria</taxon>
        <taxon>Maricaulales</taxon>
        <taxon>Maricaulaceae</taxon>
        <taxon>Alkalicaulis</taxon>
    </lineage>
</organism>
<reference evidence="5 6" key="1">
    <citation type="submission" date="2019-09" db="EMBL/GenBank/DDBJ databases">
        <authorList>
            <person name="Kevbrin V."/>
            <person name="Grouzdev D.S."/>
        </authorList>
    </citation>
    <scope>NUCLEOTIDE SEQUENCE [LARGE SCALE GENOMIC DNA]</scope>
    <source>
        <strain evidence="5 6">G-192</strain>
    </source>
</reference>
<keyword evidence="6" id="KW-1185">Reference proteome</keyword>
<name>A0A5M6ZJJ4_9PROT</name>